<proteinExistence type="predicted"/>
<protein>
    <submittedName>
        <fullName evidence="2">Uncharacterized protein</fullName>
    </submittedName>
</protein>
<feature type="transmembrane region" description="Helical" evidence="1">
    <location>
        <begin position="40"/>
        <end position="58"/>
    </location>
</feature>
<evidence type="ECO:0000313" key="2">
    <source>
        <dbReference type="EMBL" id="REG00930.1"/>
    </source>
</evidence>
<keyword evidence="3" id="KW-1185">Reference proteome</keyword>
<comment type="caution">
    <text evidence="2">The sequence shown here is derived from an EMBL/GenBank/DDBJ whole genome shotgun (WGS) entry which is preliminary data.</text>
</comment>
<gene>
    <name evidence="2" type="ORF">DFJ67_6991</name>
</gene>
<dbReference type="AlphaFoldDB" id="A0A3D9ZVG0"/>
<evidence type="ECO:0000313" key="3">
    <source>
        <dbReference type="Proteomes" id="UP000256913"/>
    </source>
</evidence>
<keyword evidence="1" id="KW-1133">Transmembrane helix</keyword>
<accession>A0A3D9ZVG0</accession>
<evidence type="ECO:0000256" key="1">
    <source>
        <dbReference type="SAM" id="Phobius"/>
    </source>
</evidence>
<dbReference type="Proteomes" id="UP000256913">
    <property type="component" value="Unassembled WGS sequence"/>
</dbReference>
<dbReference type="EMBL" id="QUMQ01000001">
    <property type="protein sequence ID" value="REG00930.1"/>
    <property type="molecule type" value="Genomic_DNA"/>
</dbReference>
<organism evidence="2 3">
    <name type="scientific">Asanoa ferruginea</name>
    <dbReference type="NCBI Taxonomy" id="53367"/>
    <lineage>
        <taxon>Bacteria</taxon>
        <taxon>Bacillati</taxon>
        <taxon>Actinomycetota</taxon>
        <taxon>Actinomycetes</taxon>
        <taxon>Micromonosporales</taxon>
        <taxon>Micromonosporaceae</taxon>
        <taxon>Asanoa</taxon>
    </lineage>
</organism>
<keyword evidence="1" id="KW-0812">Transmembrane</keyword>
<sequence>MPRTPAARACILSPEAALYLGILIIVSVFVTIWFLAGGDLIAAAATAAAVTAAGRTAVSRRSGRRRPR</sequence>
<dbReference type="RefSeq" id="WP_147315721.1">
    <property type="nucleotide sequence ID" value="NZ_BONB01000010.1"/>
</dbReference>
<keyword evidence="1" id="KW-0472">Membrane</keyword>
<reference evidence="2 3" key="1">
    <citation type="submission" date="2018-08" db="EMBL/GenBank/DDBJ databases">
        <title>Sequencing the genomes of 1000 actinobacteria strains.</title>
        <authorList>
            <person name="Klenk H.-P."/>
        </authorList>
    </citation>
    <scope>NUCLEOTIDE SEQUENCE [LARGE SCALE GENOMIC DNA]</scope>
    <source>
        <strain evidence="2 3">DSM 44099</strain>
    </source>
</reference>
<name>A0A3D9ZVG0_9ACTN</name>
<feature type="transmembrane region" description="Helical" evidence="1">
    <location>
        <begin position="16"/>
        <end position="34"/>
    </location>
</feature>